<feature type="transmembrane region" description="Helical" evidence="1">
    <location>
        <begin position="75"/>
        <end position="94"/>
    </location>
</feature>
<evidence type="ECO:0000313" key="2">
    <source>
        <dbReference type="EMBL" id="QHU16396.1"/>
    </source>
</evidence>
<accession>A0A6C0KGX4</accession>
<protein>
    <submittedName>
        <fullName evidence="2">Uncharacterized protein</fullName>
    </submittedName>
</protein>
<name>A0A6C0KGX4_9ZZZZ</name>
<feature type="transmembrane region" description="Helical" evidence="1">
    <location>
        <begin position="6"/>
        <end position="25"/>
    </location>
</feature>
<proteinExistence type="predicted"/>
<evidence type="ECO:0000256" key="1">
    <source>
        <dbReference type="SAM" id="Phobius"/>
    </source>
</evidence>
<keyword evidence="1" id="KW-0472">Membrane</keyword>
<dbReference type="AlphaFoldDB" id="A0A6C0KGX4"/>
<keyword evidence="1" id="KW-1133">Transmembrane helix</keyword>
<feature type="transmembrane region" description="Helical" evidence="1">
    <location>
        <begin position="103"/>
        <end position="121"/>
    </location>
</feature>
<sequence length="142" mass="16689">MTLSNIVYYIQYFVIFILAQSVSMWGQYFTLKFPNMTMVESFMKAIPFAWLDWFLMTIAVDLGEKHKLVTPTQDTFLLIIIQFVLVLLINHFYLKQIISRSDIIAFFLILFGFAVSFNKLASKFLEKKDTTKQESKKDTTKQ</sequence>
<keyword evidence="1" id="KW-0812">Transmembrane</keyword>
<organism evidence="2">
    <name type="scientific">viral metagenome</name>
    <dbReference type="NCBI Taxonomy" id="1070528"/>
    <lineage>
        <taxon>unclassified sequences</taxon>
        <taxon>metagenomes</taxon>
        <taxon>organismal metagenomes</taxon>
    </lineage>
</organism>
<dbReference type="EMBL" id="MN740881">
    <property type="protein sequence ID" value="QHU16396.1"/>
    <property type="molecule type" value="Genomic_DNA"/>
</dbReference>
<feature type="transmembrane region" description="Helical" evidence="1">
    <location>
        <begin position="45"/>
        <end position="63"/>
    </location>
</feature>
<reference evidence="2" key="1">
    <citation type="journal article" date="2020" name="Nature">
        <title>Giant virus diversity and host interactions through global metagenomics.</title>
        <authorList>
            <person name="Schulz F."/>
            <person name="Roux S."/>
            <person name="Paez-Espino D."/>
            <person name="Jungbluth S."/>
            <person name="Walsh D.A."/>
            <person name="Denef V.J."/>
            <person name="McMahon K.D."/>
            <person name="Konstantinidis K.T."/>
            <person name="Eloe-Fadrosh E.A."/>
            <person name="Kyrpides N.C."/>
            <person name="Woyke T."/>
        </authorList>
    </citation>
    <scope>NUCLEOTIDE SEQUENCE</scope>
    <source>
        <strain evidence="2">GVMAG-S-3300011013-78</strain>
    </source>
</reference>